<evidence type="ECO:0000313" key="5">
    <source>
        <dbReference type="EMBL" id="PJE35341.1"/>
    </source>
</evidence>
<keyword evidence="6" id="KW-1185">Reference proteome</keyword>
<dbReference type="SUPFAM" id="SSF55073">
    <property type="entry name" value="Nucleotide cyclase"/>
    <property type="match status" value="1"/>
</dbReference>
<name>A0A2M8IXS8_9RHOB</name>
<proteinExistence type="predicted"/>
<dbReference type="GO" id="GO:0005886">
    <property type="term" value="C:plasma membrane"/>
    <property type="evidence" value="ECO:0007669"/>
    <property type="project" value="UniProtKB-SubCell"/>
</dbReference>
<dbReference type="GO" id="GO:0006171">
    <property type="term" value="P:cAMP biosynthetic process"/>
    <property type="evidence" value="ECO:0007669"/>
    <property type="project" value="TreeGrafter"/>
</dbReference>
<dbReference type="GO" id="GO:0035556">
    <property type="term" value="P:intracellular signal transduction"/>
    <property type="evidence" value="ECO:0007669"/>
    <property type="project" value="InterPro"/>
</dbReference>
<dbReference type="InterPro" id="IPR050697">
    <property type="entry name" value="Adenylyl/Guanylyl_Cyclase_3/4"/>
</dbReference>
<dbReference type="PROSITE" id="PS50125">
    <property type="entry name" value="GUANYLATE_CYCLASE_2"/>
    <property type="match status" value="1"/>
</dbReference>
<evidence type="ECO:0000313" key="6">
    <source>
        <dbReference type="Proteomes" id="UP000231553"/>
    </source>
</evidence>
<dbReference type="InterPro" id="IPR029787">
    <property type="entry name" value="Nucleotide_cyclase"/>
</dbReference>
<feature type="non-terminal residue" evidence="5">
    <location>
        <position position="1"/>
    </location>
</feature>
<dbReference type="CDD" id="cd07302">
    <property type="entry name" value="CHD"/>
    <property type="match status" value="1"/>
</dbReference>
<sequence>LRSLRAVGAAPGTRLACRIRPTGPLTVFRVFRPDGKRSRAHASQGKEQRLAILFLDIRGFTARTTGQLPYDVVFLLNRFFDAIVPAISGTGGSVDKYLGDGLLAVFETGNETASARAALRAVAQIGAALERFNRMLTEEGAPRLRIGVGVHLGELVLGEIGAAGHAPRTIIGETVNAASRLEAMTKEVGVEVLISDAVLEAAGIETAPLDLVTLDLRGVRAQVRALALRRATGIDALLAVPA</sequence>
<feature type="domain" description="Guanylate cyclase" evidence="4">
    <location>
        <begin position="51"/>
        <end position="182"/>
    </location>
</feature>
<dbReference type="RefSeq" id="WP_133119883.1">
    <property type="nucleotide sequence ID" value="NZ_PGTB01000097.1"/>
</dbReference>
<reference evidence="5 6" key="1">
    <citation type="journal article" date="2018" name="Int. J. Syst. Evol. Microbiol.">
        <title>Pseudooceanicola lipolyticus sp. nov., a marine alphaproteobacterium, reclassification of Oceanicola flagellatus as Pseudooceanicola flagellatus comb. nov. and emended description of the genus Pseudooceanicola.</title>
        <authorList>
            <person name="Huang M.-M."/>
            <person name="Guo L.-L."/>
            <person name="Wu Y.-H."/>
            <person name="Lai Q.-L."/>
            <person name="Shao Z.-Z."/>
            <person name="Wang C.-S."/>
            <person name="Wu M."/>
            <person name="Xu X.-W."/>
        </authorList>
    </citation>
    <scope>NUCLEOTIDE SEQUENCE [LARGE SCALE GENOMIC DNA]</scope>
    <source>
        <strain evidence="5 6">157</strain>
    </source>
</reference>
<comment type="subcellular location">
    <subcellularLocation>
        <location evidence="1">Cell membrane</location>
        <topology evidence="1">Multi-pass membrane protein</topology>
    </subcellularLocation>
</comment>
<protein>
    <submittedName>
        <fullName evidence="5">Adenylate/guanylate cyclase domain-containing protein</fullName>
    </submittedName>
</protein>
<dbReference type="AlphaFoldDB" id="A0A2M8IXS8"/>
<keyword evidence="3" id="KW-0472">Membrane</keyword>
<comment type="caution">
    <text evidence="5">The sequence shown here is derived from an EMBL/GenBank/DDBJ whole genome shotgun (WGS) entry which is preliminary data.</text>
</comment>
<accession>A0A2M8IXS8</accession>
<dbReference type="OrthoDB" id="341967at2"/>
<dbReference type="Gene3D" id="3.30.70.1230">
    <property type="entry name" value="Nucleotide cyclase"/>
    <property type="match status" value="1"/>
</dbReference>
<organism evidence="5 6">
    <name type="scientific">Pseudooceanicola lipolyticus</name>
    <dbReference type="NCBI Taxonomy" id="2029104"/>
    <lineage>
        <taxon>Bacteria</taxon>
        <taxon>Pseudomonadati</taxon>
        <taxon>Pseudomonadota</taxon>
        <taxon>Alphaproteobacteria</taxon>
        <taxon>Rhodobacterales</taxon>
        <taxon>Paracoccaceae</taxon>
        <taxon>Pseudooceanicola</taxon>
    </lineage>
</organism>
<evidence type="ECO:0000256" key="3">
    <source>
        <dbReference type="ARBA" id="ARBA00023136"/>
    </source>
</evidence>
<dbReference type="InterPro" id="IPR001054">
    <property type="entry name" value="A/G_cyclase"/>
</dbReference>
<gene>
    <name evidence="5" type="ORF">CVM52_17600</name>
</gene>
<evidence type="ECO:0000256" key="1">
    <source>
        <dbReference type="ARBA" id="ARBA00004651"/>
    </source>
</evidence>
<evidence type="ECO:0000256" key="2">
    <source>
        <dbReference type="ARBA" id="ARBA00022475"/>
    </source>
</evidence>
<evidence type="ECO:0000259" key="4">
    <source>
        <dbReference type="PROSITE" id="PS50125"/>
    </source>
</evidence>
<dbReference type="PANTHER" id="PTHR43081">
    <property type="entry name" value="ADENYLATE CYCLASE, TERMINAL-DIFFERENTIATION SPECIFIC-RELATED"/>
    <property type="match status" value="1"/>
</dbReference>
<dbReference type="Pfam" id="PF00211">
    <property type="entry name" value="Guanylate_cyc"/>
    <property type="match status" value="1"/>
</dbReference>
<dbReference type="PANTHER" id="PTHR43081:SF17">
    <property type="entry name" value="BLL5647 PROTEIN"/>
    <property type="match status" value="1"/>
</dbReference>
<keyword evidence="2" id="KW-1003">Cell membrane</keyword>
<dbReference type="SMART" id="SM00044">
    <property type="entry name" value="CYCc"/>
    <property type="match status" value="1"/>
</dbReference>
<dbReference type="GO" id="GO:0004016">
    <property type="term" value="F:adenylate cyclase activity"/>
    <property type="evidence" value="ECO:0007669"/>
    <property type="project" value="UniProtKB-ARBA"/>
</dbReference>
<dbReference type="EMBL" id="PGTB01000097">
    <property type="protein sequence ID" value="PJE35341.1"/>
    <property type="molecule type" value="Genomic_DNA"/>
</dbReference>
<dbReference type="Proteomes" id="UP000231553">
    <property type="component" value="Unassembled WGS sequence"/>
</dbReference>